<dbReference type="Proteomes" id="UP000261600">
    <property type="component" value="Unplaced"/>
</dbReference>
<accession>A0A3Q3ICG8</accession>
<evidence type="ECO:0000313" key="2">
    <source>
        <dbReference type="Proteomes" id="UP000261600"/>
    </source>
</evidence>
<proteinExistence type="predicted"/>
<dbReference type="Ensembl" id="ENSMALT00000001562.1">
    <property type="protein sequence ID" value="ENSMALP00000001513.1"/>
    <property type="gene ID" value="ENSMALG00000001120.1"/>
</dbReference>
<dbReference type="AlphaFoldDB" id="A0A3Q3ICG8"/>
<evidence type="ECO:0000313" key="1">
    <source>
        <dbReference type="Ensembl" id="ENSMALP00000001513.1"/>
    </source>
</evidence>
<keyword evidence="2" id="KW-1185">Reference proteome</keyword>
<name>A0A3Q3ICG8_MONAL</name>
<reference evidence="1" key="1">
    <citation type="submission" date="2025-08" db="UniProtKB">
        <authorList>
            <consortium name="Ensembl"/>
        </authorList>
    </citation>
    <scope>IDENTIFICATION</scope>
</reference>
<organism evidence="1 2">
    <name type="scientific">Monopterus albus</name>
    <name type="common">Swamp eel</name>
    <dbReference type="NCBI Taxonomy" id="43700"/>
    <lineage>
        <taxon>Eukaryota</taxon>
        <taxon>Metazoa</taxon>
        <taxon>Chordata</taxon>
        <taxon>Craniata</taxon>
        <taxon>Vertebrata</taxon>
        <taxon>Euteleostomi</taxon>
        <taxon>Actinopterygii</taxon>
        <taxon>Neopterygii</taxon>
        <taxon>Teleostei</taxon>
        <taxon>Neoteleostei</taxon>
        <taxon>Acanthomorphata</taxon>
        <taxon>Anabantaria</taxon>
        <taxon>Synbranchiformes</taxon>
        <taxon>Synbranchidae</taxon>
        <taxon>Monopterus</taxon>
    </lineage>
</organism>
<reference evidence="1" key="2">
    <citation type="submission" date="2025-09" db="UniProtKB">
        <authorList>
            <consortium name="Ensembl"/>
        </authorList>
    </citation>
    <scope>IDENTIFICATION</scope>
</reference>
<protein>
    <submittedName>
        <fullName evidence="1">Uncharacterized protein</fullName>
    </submittedName>
</protein>
<sequence length="65" mass="7127">MALPLTKLHQTPSHTVNLLVKCVKAVMGIVAKYSLHCTPKSLLVLINTIHMKNETCIESPGRSSE</sequence>